<evidence type="ECO:0000313" key="3">
    <source>
        <dbReference type="Proteomes" id="UP000231530"/>
    </source>
</evidence>
<protein>
    <recommendedName>
        <fullName evidence="4">Glycerophosphoryl diester phosphodiesterase membrane domain-containing protein</fullName>
    </recommendedName>
</protein>
<evidence type="ECO:0000313" key="2">
    <source>
        <dbReference type="EMBL" id="PIR76542.1"/>
    </source>
</evidence>
<dbReference type="Proteomes" id="UP000231530">
    <property type="component" value="Unassembled WGS sequence"/>
</dbReference>
<dbReference type="AlphaFoldDB" id="A0A2H0TWL2"/>
<feature type="transmembrane region" description="Helical" evidence="1">
    <location>
        <begin position="23"/>
        <end position="43"/>
    </location>
</feature>
<gene>
    <name evidence="2" type="ORF">COU32_01610</name>
</gene>
<name>A0A2H0TWL2_9BACT</name>
<accession>A0A2H0TWL2</accession>
<feature type="transmembrane region" description="Helical" evidence="1">
    <location>
        <begin position="253"/>
        <end position="273"/>
    </location>
</feature>
<proteinExistence type="predicted"/>
<keyword evidence="1" id="KW-0812">Transmembrane</keyword>
<comment type="caution">
    <text evidence="2">The sequence shown here is derived from an EMBL/GenBank/DDBJ whole genome shotgun (WGS) entry which is preliminary data.</text>
</comment>
<organism evidence="2 3">
    <name type="scientific">Candidatus Magasanikbacteria bacterium CG10_big_fil_rev_8_21_14_0_10_42_10</name>
    <dbReference type="NCBI Taxonomy" id="1974649"/>
    <lineage>
        <taxon>Bacteria</taxon>
        <taxon>Candidatus Magasanikiibacteriota</taxon>
    </lineage>
</organism>
<reference evidence="3" key="1">
    <citation type="submission" date="2017-09" db="EMBL/GenBank/DDBJ databases">
        <title>Depth-based differentiation of microbial function through sediment-hosted aquifers and enrichment of novel symbionts in the deep terrestrial subsurface.</title>
        <authorList>
            <person name="Probst A.J."/>
            <person name="Ladd B."/>
            <person name="Jarett J.K."/>
            <person name="Geller-Mcgrath D.E."/>
            <person name="Sieber C.M.K."/>
            <person name="Emerson J.B."/>
            <person name="Anantharaman K."/>
            <person name="Thomas B.C."/>
            <person name="Malmstrom R."/>
            <person name="Stieglmeier M."/>
            <person name="Klingl A."/>
            <person name="Woyke T."/>
            <person name="Ryan C.M."/>
            <person name="Banfield J.F."/>
        </authorList>
    </citation>
    <scope>NUCLEOTIDE SEQUENCE [LARGE SCALE GENOMIC DNA]</scope>
</reference>
<feature type="transmembrane region" description="Helical" evidence="1">
    <location>
        <begin position="78"/>
        <end position="102"/>
    </location>
</feature>
<feature type="transmembrane region" description="Helical" evidence="1">
    <location>
        <begin position="171"/>
        <end position="200"/>
    </location>
</feature>
<feature type="transmembrane region" description="Helical" evidence="1">
    <location>
        <begin position="279"/>
        <end position="303"/>
    </location>
</feature>
<evidence type="ECO:0008006" key="4">
    <source>
        <dbReference type="Google" id="ProtNLM"/>
    </source>
</evidence>
<sequence length="320" mass="35868">MKPPLYREALAHSWHLAWKEHGLWPFGLFASVLGQMGIVDALVQLWFTARGYQPGSGLLVLLDLFHAGFSGQHIPFGLFGWIAFLCTVFLSFGVVLTFLAVVSQGAVVHSTAYLVHHKRVSDTRISWHAGITAFWRVFTIHLLKRVFLLVVGLMVALVSWPILFSLGGSPVFFLLIFLLAAGISLIVSIMAVYAVGYIVVEEYTFFQAIVAAWQLFAEHWLVSLEVGCVIFVLDIFISFFMITLLFVSFIPAFVAYLLALLFSSSLLFTLGIALSAIVFLLFLFTVASVFSLFTTATWIYLFMQMHKTGLKSHIMHWLGR</sequence>
<keyword evidence="1" id="KW-0472">Membrane</keyword>
<keyword evidence="1" id="KW-1133">Transmembrane helix</keyword>
<dbReference type="EMBL" id="PFBY01000020">
    <property type="protein sequence ID" value="PIR76542.1"/>
    <property type="molecule type" value="Genomic_DNA"/>
</dbReference>
<evidence type="ECO:0000256" key="1">
    <source>
        <dbReference type="SAM" id="Phobius"/>
    </source>
</evidence>
<feature type="transmembrane region" description="Helical" evidence="1">
    <location>
        <begin position="220"/>
        <end position="246"/>
    </location>
</feature>
<feature type="transmembrane region" description="Helical" evidence="1">
    <location>
        <begin position="146"/>
        <end position="164"/>
    </location>
</feature>